<dbReference type="RefSeq" id="WP_190925880.1">
    <property type="nucleotide sequence ID" value="NZ_JACXJA010000006.1"/>
</dbReference>
<reference evidence="3" key="1">
    <citation type="submission" date="2020-09" db="EMBL/GenBank/DDBJ databases">
        <title>A novel bacterium of genus Paenibacillus, isolated from South China Sea.</title>
        <authorList>
            <person name="Huang H."/>
            <person name="Mo K."/>
            <person name="Hu Y."/>
        </authorList>
    </citation>
    <scope>NUCLEOTIDE SEQUENCE</scope>
    <source>
        <strain evidence="3">IB182363</strain>
    </source>
</reference>
<evidence type="ECO:0000313" key="3">
    <source>
        <dbReference type="EMBL" id="MBD2861680.1"/>
    </source>
</evidence>
<gene>
    <name evidence="3" type="ORF">IDH45_06695</name>
</gene>
<dbReference type="Pfam" id="PF00903">
    <property type="entry name" value="Glyoxalase"/>
    <property type="match status" value="2"/>
</dbReference>
<dbReference type="SUPFAM" id="SSF54593">
    <property type="entry name" value="Glyoxalase/Bleomycin resistance protein/Dihydroxybiphenyl dioxygenase"/>
    <property type="match status" value="2"/>
</dbReference>
<dbReference type="EMBL" id="JACXJA010000006">
    <property type="protein sequence ID" value="MBD2861680.1"/>
    <property type="molecule type" value="Genomic_DNA"/>
</dbReference>
<evidence type="ECO:0000259" key="2">
    <source>
        <dbReference type="PROSITE" id="PS51819"/>
    </source>
</evidence>
<dbReference type="AlphaFoldDB" id="A0A927GYJ9"/>
<keyword evidence="1" id="KW-0479">Metal-binding</keyword>
<keyword evidence="4" id="KW-1185">Reference proteome</keyword>
<dbReference type="PROSITE" id="PS51819">
    <property type="entry name" value="VOC"/>
    <property type="match status" value="2"/>
</dbReference>
<feature type="domain" description="VOC" evidence="2">
    <location>
        <begin position="170"/>
        <end position="285"/>
    </location>
</feature>
<name>A0A927GYJ9_9BACL</name>
<evidence type="ECO:0000313" key="4">
    <source>
        <dbReference type="Proteomes" id="UP000639396"/>
    </source>
</evidence>
<dbReference type="InterPro" id="IPR004360">
    <property type="entry name" value="Glyas_Fos-R_dOase_dom"/>
</dbReference>
<dbReference type="InterPro" id="IPR018146">
    <property type="entry name" value="Glyoxalase_1_CS"/>
</dbReference>
<dbReference type="PROSITE" id="PS00934">
    <property type="entry name" value="GLYOXALASE_I_1"/>
    <property type="match status" value="1"/>
</dbReference>
<dbReference type="InterPro" id="IPR037523">
    <property type="entry name" value="VOC_core"/>
</dbReference>
<sequence length="286" mass="31369">MTHSIYPGTSIGTVHLKVADLERSIPFYRDVIGLKVLRQEADVAELTADGKRPLLTLRQIAGGLAMPKRSTSGLYHFAILVPDRRSLGLSLRRLVEHRIRIGSSDHLVSEALYLDDPDGNGIEIYADRPRDEWKHLPNGDIAMAVDPLDLDDLLMQAGDLPWTGLHPDTTIGHIHLHVSDLNRTWKFYGGVLGFDLVARMGNAALFVSAGGYHHHIGLNVWAGVGAPTPPDHAVGLSYYDVVIPDRQELEATINRVRSTGIPVQEHDGGWMLKDPSGIGIRLTAGE</sequence>
<dbReference type="PANTHER" id="PTHR43279">
    <property type="entry name" value="CATECHOL-2,3-DIOXYGENASE"/>
    <property type="match status" value="1"/>
</dbReference>
<dbReference type="Gene3D" id="3.10.180.10">
    <property type="entry name" value="2,3-Dihydroxybiphenyl 1,2-Dioxygenase, domain 1"/>
    <property type="match status" value="2"/>
</dbReference>
<dbReference type="PANTHER" id="PTHR43279:SF1">
    <property type="entry name" value="CATECHOL-2,3-DIOXYGENASE"/>
    <property type="match status" value="1"/>
</dbReference>
<evidence type="ECO:0000256" key="1">
    <source>
        <dbReference type="ARBA" id="ARBA00022723"/>
    </source>
</evidence>
<dbReference type="Proteomes" id="UP000639396">
    <property type="component" value="Unassembled WGS sequence"/>
</dbReference>
<dbReference type="InterPro" id="IPR029068">
    <property type="entry name" value="Glyas_Bleomycin-R_OHBP_Dase"/>
</dbReference>
<dbReference type="CDD" id="cd16359">
    <property type="entry name" value="VOC_BsCatE_like_C"/>
    <property type="match status" value="1"/>
</dbReference>
<dbReference type="GO" id="GO:0004462">
    <property type="term" value="F:lactoylglutathione lyase activity"/>
    <property type="evidence" value="ECO:0007669"/>
    <property type="project" value="InterPro"/>
</dbReference>
<proteinExistence type="predicted"/>
<dbReference type="CDD" id="cd07255">
    <property type="entry name" value="VOC_BsCatE_like_N"/>
    <property type="match status" value="1"/>
</dbReference>
<comment type="caution">
    <text evidence="3">The sequence shown here is derived from an EMBL/GenBank/DDBJ whole genome shotgun (WGS) entry which is preliminary data.</text>
</comment>
<accession>A0A927GYJ9</accession>
<protein>
    <submittedName>
        <fullName evidence="3">VOC family protein</fullName>
    </submittedName>
</protein>
<organism evidence="3 4">
    <name type="scientific">Paenibacillus oceani</name>
    <dbReference type="NCBI Taxonomy" id="2772510"/>
    <lineage>
        <taxon>Bacteria</taxon>
        <taxon>Bacillati</taxon>
        <taxon>Bacillota</taxon>
        <taxon>Bacilli</taxon>
        <taxon>Bacillales</taxon>
        <taxon>Paenibacillaceae</taxon>
        <taxon>Paenibacillus</taxon>
    </lineage>
</organism>
<dbReference type="GO" id="GO:0046872">
    <property type="term" value="F:metal ion binding"/>
    <property type="evidence" value="ECO:0007669"/>
    <property type="project" value="UniProtKB-KW"/>
</dbReference>
<feature type="domain" description="VOC" evidence="2">
    <location>
        <begin position="10"/>
        <end position="127"/>
    </location>
</feature>